<keyword evidence="3 7" id="KW-0812">Transmembrane</keyword>
<feature type="transmembrane region" description="Helical" evidence="7">
    <location>
        <begin position="47"/>
        <end position="65"/>
    </location>
</feature>
<dbReference type="Proteomes" id="UP000054563">
    <property type="component" value="Unassembled WGS sequence"/>
</dbReference>
<dbReference type="VEuPathDB" id="FungiDB:CIHG_02479"/>
<evidence type="ECO:0000256" key="1">
    <source>
        <dbReference type="ARBA" id="ARBA00004141"/>
    </source>
</evidence>
<dbReference type="PANTHER" id="PTHR19432">
    <property type="entry name" value="SUGAR TRANSPORTER"/>
    <property type="match status" value="1"/>
</dbReference>
<sequence length="117" mass="12686">MPSSVPAREDVRSPLLTENSRRSGEVWEDATAIARQSDKEGESKSSWYLFLLTLSIGGLQIVWSVELSNGSPYLLSLGMSKSLLAFVWIAGTLTGTLFTYVGIAVTLSGAWESESLL</sequence>
<evidence type="ECO:0000313" key="9">
    <source>
        <dbReference type="Proteomes" id="UP000054563"/>
    </source>
</evidence>
<name>A0A0J8RJ51_COCIT</name>
<accession>A0A0J8RJ51</accession>
<evidence type="ECO:0000256" key="2">
    <source>
        <dbReference type="ARBA" id="ARBA00022448"/>
    </source>
</evidence>
<evidence type="ECO:0000256" key="7">
    <source>
        <dbReference type="SAM" id="Phobius"/>
    </source>
</evidence>
<feature type="transmembrane region" description="Helical" evidence="7">
    <location>
        <begin position="85"/>
        <end position="111"/>
    </location>
</feature>
<keyword evidence="2" id="KW-0813">Transport</keyword>
<organism evidence="8 9">
    <name type="scientific">Coccidioides immitis H538.4</name>
    <dbReference type="NCBI Taxonomy" id="396776"/>
    <lineage>
        <taxon>Eukaryota</taxon>
        <taxon>Fungi</taxon>
        <taxon>Dikarya</taxon>
        <taxon>Ascomycota</taxon>
        <taxon>Pezizomycotina</taxon>
        <taxon>Eurotiomycetes</taxon>
        <taxon>Eurotiomycetidae</taxon>
        <taxon>Onygenales</taxon>
        <taxon>Onygenaceae</taxon>
        <taxon>Coccidioides</taxon>
    </lineage>
</organism>
<gene>
    <name evidence="8" type="ORF">CIHG_02479</name>
</gene>
<evidence type="ECO:0000256" key="4">
    <source>
        <dbReference type="ARBA" id="ARBA00022989"/>
    </source>
</evidence>
<dbReference type="PANTHER" id="PTHR19432:SF35">
    <property type="entry name" value="SOLUTE CARRIER FAMILY 45 MEMBER 3 ISOFORM X1"/>
    <property type="match status" value="1"/>
</dbReference>
<comment type="subcellular location">
    <subcellularLocation>
        <location evidence="1">Membrane</location>
        <topology evidence="1">Multi-pass membrane protein</topology>
    </subcellularLocation>
</comment>
<dbReference type="GO" id="GO:0008506">
    <property type="term" value="F:sucrose:proton symporter activity"/>
    <property type="evidence" value="ECO:0007669"/>
    <property type="project" value="TreeGrafter"/>
</dbReference>
<dbReference type="GO" id="GO:0005886">
    <property type="term" value="C:plasma membrane"/>
    <property type="evidence" value="ECO:0007669"/>
    <property type="project" value="TreeGrafter"/>
</dbReference>
<dbReference type="AlphaFoldDB" id="A0A0J8RJ51"/>
<dbReference type="EMBL" id="DS016986">
    <property type="protein sequence ID" value="KMU84696.1"/>
    <property type="molecule type" value="Genomic_DNA"/>
</dbReference>
<evidence type="ECO:0000256" key="6">
    <source>
        <dbReference type="SAM" id="MobiDB-lite"/>
    </source>
</evidence>
<evidence type="ECO:0000256" key="5">
    <source>
        <dbReference type="ARBA" id="ARBA00023136"/>
    </source>
</evidence>
<feature type="region of interest" description="Disordered" evidence="6">
    <location>
        <begin position="1"/>
        <end position="23"/>
    </location>
</feature>
<keyword evidence="5 7" id="KW-0472">Membrane</keyword>
<evidence type="ECO:0000313" key="8">
    <source>
        <dbReference type="EMBL" id="KMU84696.1"/>
    </source>
</evidence>
<proteinExistence type="predicted"/>
<evidence type="ECO:0000256" key="3">
    <source>
        <dbReference type="ARBA" id="ARBA00022692"/>
    </source>
</evidence>
<protein>
    <submittedName>
        <fullName evidence="8">Alpha-glucoside transporter</fullName>
    </submittedName>
</protein>
<keyword evidence="4 7" id="KW-1133">Transmembrane helix</keyword>
<reference evidence="9" key="1">
    <citation type="journal article" date="2010" name="Genome Res.">
        <title>Population genomic sequencing of Coccidioides fungi reveals recent hybridization and transposon control.</title>
        <authorList>
            <person name="Neafsey D.E."/>
            <person name="Barker B.M."/>
            <person name="Sharpton T.J."/>
            <person name="Stajich J.E."/>
            <person name="Park D.J."/>
            <person name="Whiston E."/>
            <person name="Hung C.-Y."/>
            <person name="McMahan C."/>
            <person name="White J."/>
            <person name="Sykes S."/>
            <person name="Heiman D."/>
            <person name="Young S."/>
            <person name="Zeng Q."/>
            <person name="Abouelleil A."/>
            <person name="Aftuck L."/>
            <person name="Bessette D."/>
            <person name="Brown A."/>
            <person name="FitzGerald M."/>
            <person name="Lui A."/>
            <person name="Macdonald J.P."/>
            <person name="Priest M."/>
            <person name="Orbach M.J."/>
            <person name="Galgiani J.N."/>
            <person name="Kirkland T.N."/>
            <person name="Cole G.T."/>
            <person name="Birren B.W."/>
            <person name="Henn M.R."/>
            <person name="Taylor J.W."/>
            <person name="Rounsley S.D."/>
        </authorList>
    </citation>
    <scope>NUCLEOTIDE SEQUENCE [LARGE SCALE GENOMIC DNA]</scope>
    <source>
        <strain evidence="9">H538.4</strain>
    </source>
</reference>